<dbReference type="EMBL" id="JACMYG010000042">
    <property type="protein sequence ID" value="MBC2693210.1"/>
    <property type="molecule type" value="Genomic_DNA"/>
</dbReference>
<gene>
    <name evidence="2" type="ORF">H7995_25815</name>
</gene>
<keyword evidence="3" id="KW-1185">Reference proteome</keyword>
<dbReference type="AlphaFoldDB" id="A0A7X1GIQ5"/>
<protein>
    <submittedName>
        <fullName evidence="2">Uncharacterized protein</fullName>
    </submittedName>
</protein>
<comment type="caution">
    <text evidence="2">The sequence shown here is derived from an EMBL/GenBank/DDBJ whole genome shotgun (WGS) entry which is preliminary data.</text>
</comment>
<sequence>MLFAPHDRAGSIMQTITATQSLTVADRERLRQIKKTAAFDEWRQRLRPNDRLPRGTYFKGKKAGPACCR</sequence>
<accession>A0A7X1GIQ5</accession>
<name>A0A7X1GIQ5_9PSED</name>
<evidence type="ECO:0000313" key="3">
    <source>
        <dbReference type="Proteomes" id="UP000526003"/>
    </source>
</evidence>
<dbReference type="Proteomes" id="UP000526003">
    <property type="component" value="Unassembled WGS sequence"/>
</dbReference>
<reference evidence="2 3" key="1">
    <citation type="submission" date="2020-08" db="EMBL/GenBank/DDBJ databases">
        <title>Pseudomonas sp. nov.</title>
        <authorList>
            <person name="Gieschler S."/>
            <person name="Fiedler G."/>
            <person name="Brinks E."/>
            <person name="Boehnlein C."/>
            <person name="Franz C.M.A.P."/>
            <person name="Kabisch J."/>
        </authorList>
    </citation>
    <scope>NUCLEOTIDE SEQUENCE [LARGE SCALE GENOMIC DNA]</scope>
    <source>
        <strain evidence="2 3">MBT-1</strain>
    </source>
</reference>
<evidence type="ECO:0000313" key="2">
    <source>
        <dbReference type="EMBL" id="MBC2693210.1"/>
    </source>
</evidence>
<organism evidence="2 3">
    <name type="scientific">Pseudomonas kielensis</name>
    <dbReference type="NCBI Taxonomy" id="2762577"/>
    <lineage>
        <taxon>Bacteria</taxon>
        <taxon>Pseudomonadati</taxon>
        <taxon>Pseudomonadota</taxon>
        <taxon>Gammaproteobacteria</taxon>
        <taxon>Pseudomonadales</taxon>
        <taxon>Pseudomonadaceae</taxon>
        <taxon>Pseudomonas</taxon>
    </lineage>
</organism>
<evidence type="ECO:0000256" key="1">
    <source>
        <dbReference type="SAM" id="MobiDB-lite"/>
    </source>
</evidence>
<feature type="region of interest" description="Disordered" evidence="1">
    <location>
        <begin position="50"/>
        <end position="69"/>
    </location>
</feature>
<proteinExistence type="predicted"/>